<feature type="transmembrane region" description="Helical" evidence="1">
    <location>
        <begin position="397"/>
        <end position="423"/>
    </location>
</feature>
<proteinExistence type="predicted"/>
<evidence type="ECO:0000256" key="1">
    <source>
        <dbReference type="SAM" id="Phobius"/>
    </source>
</evidence>
<feature type="transmembrane region" description="Helical" evidence="1">
    <location>
        <begin position="173"/>
        <end position="191"/>
    </location>
</feature>
<accession>K2JW34</accession>
<keyword evidence="1" id="KW-0812">Transmembrane</keyword>
<feature type="transmembrane region" description="Helical" evidence="1">
    <location>
        <begin position="268"/>
        <end position="287"/>
    </location>
</feature>
<keyword evidence="1" id="KW-0472">Membrane</keyword>
<gene>
    <name evidence="2" type="ORF">P24_00460</name>
</gene>
<feature type="transmembrane region" description="Helical" evidence="1">
    <location>
        <begin position="435"/>
        <end position="454"/>
    </location>
</feature>
<feature type="transmembrane region" description="Helical" evidence="1">
    <location>
        <begin position="198"/>
        <end position="215"/>
    </location>
</feature>
<dbReference type="eggNOG" id="COG3069">
    <property type="taxonomic scope" value="Bacteria"/>
</dbReference>
<feature type="transmembrane region" description="Helical" evidence="1">
    <location>
        <begin position="47"/>
        <end position="64"/>
    </location>
</feature>
<feature type="transmembrane region" description="Helical" evidence="1">
    <location>
        <begin position="84"/>
        <end position="106"/>
    </location>
</feature>
<feature type="transmembrane region" description="Helical" evidence="1">
    <location>
        <begin position="24"/>
        <end position="40"/>
    </location>
</feature>
<dbReference type="EMBL" id="AMRL01000001">
    <property type="protein sequence ID" value="EKE78777.1"/>
    <property type="molecule type" value="Genomic_DNA"/>
</dbReference>
<feature type="transmembrane region" description="Helical" evidence="1">
    <location>
        <begin position="241"/>
        <end position="261"/>
    </location>
</feature>
<dbReference type="Proteomes" id="UP000006746">
    <property type="component" value="Unassembled WGS sequence"/>
</dbReference>
<name>K2JW34_9PROT</name>
<protein>
    <submittedName>
        <fullName evidence="2">Uncharacterized protein</fullName>
    </submittedName>
</protein>
<feature type="transmembrane region" description="Helical" evidence="1">
    <location>
        <begin position="118"/>
        <end position="139"/>
    </location>
</feature>
<reference evidence="2 3" key="1">
    <citation type="journal article" date="2012" name="J. Bacteriol.">
        <title>Genome Sequence of Oceanibaculum indicum Type Strain P24.</title>
        <authorList>
            <person name="Lai Q."/>
            <person name="Shao Z."/>
        </authorList>
    </citation>
    <scope>NUCLEOTIDE SEQUENCE [LARGE SCALE GENOMIC DNA]</scope>
    <source>
        <strain evidence="2 3">P24</strain>
    </source>
</reference>
<comment type="caution">
    <text evidence="2">The sequence shown here is derived from an EMBL/GenBank/DDBJ whole genome shotgun (WGS) entry which is preliminary data.</text>
</comment>
<dbReference type="STRING" id="1207063.P24_00460"/>
<feature type="transmembrane region" description="Helical" evidence="1">
    <location>
        <begin position="321"/>
        <end position="342"/>
    </location>
</feature>
<dbReference type="AlphaFoldDB" id="K2JW34"/>
<evidence type="ECO:0000313" key="2">
    <source>
        <dbReference type="EMBL" id="EKE78777.1"/>
    </source>
</evidence>
<feature type="transmembrane region" description="Helical" evidence="1">
    <location>
        <begin position="354"/>
        <end position="385"/>
    </location>
</feature>
<sequence>MGLALLVVVLATLAERAFGLHDAQYVAAAAYLAFVLGCLPRLGRRETILLSVAAVLTALAILWRDDPITPLLQGLDTATYMATFLLTLGMLRTAAATSPAVLECGIYLTQQPPGRRYVALHTGGHLLGLLLNFGVLNLLGPMIRRGVESGDPSLAEIREQRQISAVLRGFPTILLWSPATITQALMVSLLPGVDPARLLMLGLALTFILLGVGWLEDRVRWHSFQRARAHIKRPPPPPAPWRAFGGMMLICAALAGSVVLVKLALDIPIVPALITAIPCVVIGWMALQNAGLGLRDAAVTTGQRLRQIVTVSFPNASPETLTLSSSAFIGVLVATLLPPELVAAAIRPLEDQPILLLAIIIAIVPLASQIAFNPIISVVVLGGALIRVPGLPVEPTILALALACGWMLALPGSPFSIPCLILGRLLNRSGTQISWRWNGIYTLMAYATVLLFIACARLI</sequence>
<keyword evidence="1" id="KW-1133">Transmembrane helix</keyword>
<organism evidence="2 3">
    <name type="scientific">Oceanibaculum indicum P24</name>
    <dbReference type="NCBI Taxonomy" id="1207063"/>
    <lineage>
        <taxon>Bacteria</taxon>
        <taxon>Pseudomonadati</taxon>
        <taxon>Pseudomonadota</taxon>
        <taxon>Alphaproteobacteria</taxon>
        <taxon>Rhodospirillales</taxon>
        <taxon>Oceanibaculaceae</taxon>
        <taxon>Oceanibaculum</taxon>
    </lineage>
</organism>
<keyword evidence="3" id="KW-1185">Reference proteome</keyword>
<evidence type="ECO:0000313" key="3">
    <source>
        <dbReference type="Proteomes" id="UP000006746"/>
    </source>
</evidence>